<reference evidence="1 2" key="1">
    <citation type="submission" date="2022-03" db="EMBL/GenBank/DDBJ databases">
        <title>Chryseobacterium sp. isolated from particulate matters in swine house.</title>
        <authorList>
            <person name="Won M."/>
            <person name="Kim S.-J."/>
            <person name="Kwon S.-W."/>
        </authorList>
    </citation>
    <scope>NUCLEOTIDE SEQUENCE [LARGE SCALE GENOMIC DNA]</scope>
    <source>
        <strain evidence="1 2">SC2-2</strain>
    </source>
</reference>
<evidence type="ECO:0000313" key="1">
    <source>
        <dbReference type="EMBL" id="UOE42217.1"/>
    </source>
</evidence>
<evidence type="ECO:0000313" key="2">
    <source>
        <dbReference type="Proteomes" id="UP000831460"/>
    </source>
</evidence>
<protein>
    <recommendedName>
        <fullName evidence="3">DUF3037 domain-containing protein</fullName>
    </recommendedName>
</protein>
<dbReference type="EMBL" id="CP094532">
    <property type="protein sequence ID" value="UOE42217.1"/>
    <property type="molecule type" value="Genomic_DNA"/>
</dbReference>
<dbReference type="Proteomes" id="UP000831460">
    <property type="component" value="Chromosome"/>
</dbReference>
<dbReference type="RefSeq" id="WP_243551199.1">
    <property type="nucleotide sequence ID" value="NZ_CP094532.1"/>
</dbReference>
<name>A0ABY4BSP6_9FLAO</name>
<keyword evidence="2" id="KW-1185">Reference proteome</keyword>
<proteinExistence type="predicted"/>
<evidence type="ECO:0008006" key="3">
    <source>
        <dbReference type="Google" id="ProtNLM"/>
    </source>
</evidence>
<sequence length="112" mass="13165">MKVYVSIFYLQSPFGDRINCGVVMFSRKGCIVKINEDRLKFIKKFRPGGAKLFTMAVKNMAYHFNNVHIPTVKGLTDLHYNSNNLFGIEKPKRIMIDFTQENFDNFFERVFQ</sequence>
<gene>
    <name evidence="1" type="ORF">MTP09_06150</name>
</gene>
<accession>A0ABY4BSP6</accession>
<organism evidence="1 2">
    <name type="scientific">Chryseobacterium suipulveris</name>
    <dbReference type="NCBI Taxonomy" id="2929800"/>
    <lineage>
        <taxon>Bacteria</taxon>
        <taxon>Pseudomonadati</taxon>
        <taxon>Bacteroidota</taxon>
        <taxon>Flavobacteriia</taxon>
        <taxon>Flavobacteriales</taxon>
        <taxon>Weeksellaceae</taxon>
        <taxon>Chryseobacterium group</taxon>
        <taxon>Chryseobacterium</taxon>
    </lineage>
</organism>